<evidence type="ECO:0000256" key="3">
    <source>
        <dbReference type="ARBA" id="ARBA00022475"/>
    </source>
</evidence>
<evidence type="ECO:0000256" key="2">
    <source>
        <dbReference type="ARBA" id="ARBA00022448"/>
    </source>
</evidence>
<evidence type="ECO:0000256" key="4">
    <source>
        <dbReference type="ARBA" id="ARBA00022692"/>
    </source>
</evidence>
<evidence type="ECO:0000256" key="9">
    <source>
        <dbReference type="HAMAP-Rule" id="MF_00236"/>
    </source>
</evidence>
<comment type="subunit">
    <text evidence="9">The Tat system comprises two distinct complexes: a TatABC complex, containing multiple copies of TatA, TatB and TatC subunits, and a separate TatA complex, containing only TatA subunits. Substrates initially bind to the TatABC complex, which probably triggers association of the separate TatA complex to form the active translocon.</text>
</comment>
<dbReference type="PANTHER" id="PTHR42982:SF1">
    <property type="entry name" value="SEC-INDEPENDENT PROTEIN TRANSLOCASE PROTEIN TATA"/>
    <property type="match status" value="1"/>
</dbReference>
<comment type="function">
    <text evidence="9">Part of the twin-arginine translocation (Tat) system that transports large folded proteins containing a characteristic twin-arginine motif in their signal peptide across membranes. TatA could form the protein-conducting channel of the Tat system.</text>
</comment>
<dbReference type="InterPro" id="IPR006312">
    <property type="entry name" value="TatA/E"/>
</dbReference>
<dbReference type="Pfam" id="PF02416">
    <property type="entry name" value="TatA_B_E"/>
    <property type="match status" value="1"/>
</dbReference>
<evidence type="ECO:0000256" key="7">
    <source>
        <dbReference type="ARBA" id="ARBA00023010"/>
    </source>
</evidence>
<dbReference type="OrthoDB" id="7161179at2"/>
<keyword evidence="5 9" id="KW-0653">Protein transport</keyword>
<keyword evidence="4 9" id="KW-0812">Transmembrane</keyword>
<dbReference type="HAMAP" id="MF_00236">
    <property type="entry name" value="TatA_E"/>
    <property type="match status" value="1"/>
</dbReference>
<dbReference type="Proteomes" id="UP000036771">
    <property type="component" value="Unassembled WGS sequence"/>
</dbReference>
<dbReference type="InterPro" id="IPR003369">
    <property type="entry name" value="TatA/B/E"/>
</dbReference>
<dbReference type="Gene3D" id="1.20.5.3310">
    <property type="match status" value="1"/>
</dbReference>
<reference evidence="10 11" key="1">
    <citation type="submission" date="2015-03" db="EMBL/GenBank/DDBJ databases">
        <title>Caedibacter varicaedens, whole genome shotgun sequence.</title>
        <authorList>
            <person name="Suzuki H."/>
            <person name="Dapper A.L."/>
            <person name="Gibson A.K."/>
            <person name="Jackson C."/>
            <person name="Lee H."/>
            <person name="Pejaver V.R."/>
            <person name="Doak T."/>
            <person name="Lynch M."/>
        </authorList>
    </citation>
    <scope>NUCLEOTIDE SEQUENCE [LARGE SCALE GENOMIC DNA]</scope>
</reference>
<comment type="caution">
    <text evidence="10">The sequence shown here is derived from an EMBL/GenBank/DDBJ whole genome shotgun (WGS) entry which is preliminary data.</text>
</comment>
<dbReference type="AlphaFoldDB" id="A0A0K8MDA4"/>
<comment type="similarity">
    <text evidence="9">Belongs to the TatA/E family.</text>
</comment>
<protein>
    <recommendedName>
        <fullName evidence="9">Sec-independent protein translocase protein TatA</fullName>
    </recommendedName>
</protein>
<evidence type="ECO:0000313" key="11">
    <source>
        <dbReference type="Proteomes" id="UP000036771"/>
    </source>
</evidence>
<dbReference type="GO" id="GO:0008320">
    <property type="term" value="F:protein transmembrane transporter activity"/>
    <property type="evidence" value="ECO:0007669"/>
    <property type="project" value="UniProtKB-UniRule"/>
</dbReference>
<evidence type="ECO:0000256" key="5">
    <source>
        <dbReference type="ARBA" id="ARBA00022927"/>
    </source>
</evidence>
<dbReference type="NCBIfam" id="TIGR01411">
    <property type="entry name" value="tatAE"/>
    <property type="match status" value="1"/>
</dbReference>
<proteinExistence type="inferred from homology"/>
<sequence>MGFSTSHLLLVIFAALLLFGAGRLPQIMSDFARGIRAFKKGISEEETPPVLSRDDTNTK</sequence>
<name>A0A0K8MDA4_9PROT</name>
<dbReference type="PANTHER" id="PTHR42982">
    <property type="entry name" value="SEC-INDEPENDENT PROTEIN TRANSLOCASE PROTEIN TATA"/>
    <property type="match status" value="1"/>
</dbReference>
<comment type="subcellular location">
    <subcellularLocation>
        <location evidence="1 9">Cell membrane</location>
        <topology evidence="1 9">Single-pass membrane protein</topology>
    </subcellularLocation>
</comment>
<evidence type="ECO:0000256" key="8">
    <source>
        <dbReference type="ARBA" id="ARBA00023136"/>
    </source>
</evidence>
<keyword evidence="6 9" id="KW-1133">Transmembrane helix</keyword>
<dbReference type="NCBIfam" id="NF002402">
    <property type="entry name" value="PRK01470.1"/>
    <property type="match status" value="1"/>
</dbReference>
<dbReference type="STRING" id="1629334.Cva_00514"/>
<dbReference type="GO" id="GO:0043953">
    <property type="term" value="P:protein transport by the Tat complex"/>
    <property type="evidence" value="ECO:0007669"/>
    <property type="project" value="UniProtKB-UniRule"/>
</dbReference>
<dbReference type="GO" id="GO:0033281">
    <property type="term" value="C:TAT protein transport complex"/>
    <property type="evidence" value="ECO:0007669"/>
    <property type="project" value="UniProtKB-UniRule"/>
</dbReference>
<keyword evidence="11" id="KW-1185">Reference proteome</keyword>
<gene>
    <name evidence="9" type="primary">tatA</name>
    <name evidence="10" type="ORF">Cva_00514</name>
</gene>
<dbReference type="EMBL" id="BBVC01000020">
    <property type="protein sequence ID" value="GAO97874.1"/>
    <property type="molecule type" value="Genomic_DNA"/>
</dbReference>
<keyword evidence="7 9" id="KW-0811">Translocation</keyword>
<evidence type="ECO:0000256" key="6">
    <source>
        <dbReference type="ARBA" id="ARBA00022989"/>
    </source>
</evidence>
<accession>A0A0K8MDA4</accession>
<keyword evidence="8 9" id="KW-0472">Membrane</keyword>
<keyword evidence="3 9" id="KW-1003">Cell membrane</keyword>
<evidence type="ECO:0000313" key="10">
    <source>
        <dbReference type="EMBL" id="GAO97874.1"/>
    </source>
</evidence>
<keyword evidence="2 9" id="KW-0813">Transport</keyword>
<organism evidence="10 11">
    <name type="scientific">Caedimonas varicaedens</name>
    <dbReference type="NCBI Taxonomy" id="1629334"/>
    <lineage>
        <taxon>Bacteria</taxon>
        <taxon>Pseudomonadati</taxon>
        <taxon>Pseudomonadota</taxon>
        <taxon>Alphaproteobacteria</taxon>
        <taxon>Holosporales</taxon>
        <taxon>Caedimonadaceae</taxon>
        <taxon>Caedimonas</taxon>
    </lineage>
</organism>
<evidence type="ECO:0000256" key="1">
    <source>
        <dbReference type="ARBA" id="ARBA00004162"/>
    </source>
</evidence>